<dbReference type="PANTHER" id="PTHR13479">
    <property type="entry name" value="30S RIBOSOMAL PROTEIN S18"/>
    <property type="match status" value="1"/>
</dbReference>
<evidence type="ECO:0000313" key="7">
    <source>
        <dbReference type="Proteomes" id="UP000654918"/>
    </source>
</evidence>
<gene>
    <name evidence="6" type="ORF">CPLU01_01690</name>
</gene>
<evidence type="ECO:0000256" key="5">
    <source>
        <dbReference type="SAM" id="MobiDB-lite"/>
    </source>
</evidence>
<dbReference type="PANTHER" id="PTHR13479:SF40">
    <property type="entry name" value="SMALL RIBOSOMAL SUBUNIT PROTEIN BS18M"/>
    <property type="match status" value="1"/>
</dbReference>
<dbReference type="Gene3D" id="4.10.640.10">
    <property type="entry name" value="Ribosomal protein S18"/>
    <property type="match status" value="1"/>
</dbReference>
<evidence type="ECO:0000313" key="6">
    <source>
        <dbReference type="EMBL" id="KAF6839553.1"/>
    </source>
</evidence>
<keyword evidence="2 6" id="KW-0689">Ribosomal protein</keyword>
<name>A0A8H6NNI7_9PEZI</name>
<evidence type="ECO:0000256" key="2">
    <source>
        <dbReference type="ARBA" id="ARBA00022980"/>
    </source>
</evidence>
<reference evidence="6" key="1">
    <citation type="journal article" date="2020" name="Phytopathology">
        <title>Genome Sequence Resources of Colletotrichum truncatum, C. plurivorum, C. musicola, and C. sojae: Four Species Pathogenic to Soybean (Glycine max).</title>
        <authorList>
            <person name="Rogerio F."/>
            <person name="Boufleur T.R."/>
            <person name="Ciampi-Guillardi M."/>
            <person name="Sukno S.A."/>
            <person name="Thon M.R."/>
            <person name="Massola Junior N.S."/>
            <person name="Baroncelli R."/>
        </authorList>
    </citation>
    <scope>NUCLEOTIDE SEQUENCE</scope>
    <source>
        <strain evidence="6">LFN00145</strain>
    </source>
</reference>
<protein>
    <recommendedName>
        <fullName evidence="4">Small ribosomal subunit protein bS18m</fullName>
    </recommendedName>
</protein>
<dbReference type="GO" id="GO:0005763">
    <property type="term" value="C:mitochondrial small ribosomal subunit"/>
    <property type="evidence" value="ECO:0007669"/>
    <property type="project" value="TreeGrafter"/>
</dbReference>
<dbReference type="GO" id="GO:0032543">
    <property type="term" value="P:mitochondrial translation"/>
    <property type="evidence" value="ECO:0007669"/>
    <property type="project" value="TreeGrafter"/>
</dbReference>
<feature type="compositionally biased region" description="Low complexity" evidence="5">
    <location>
        <begin position="76"/>
        <end position="87"/>
    </location>
</feature>
<evidence type="ECO:0000256" key="1">
    <source>
        <dbReference type="ARBA" id="ARBA00005589"/>
    </source>
</evidence>
<dbReference type="GO" id="GO:0003735">
    <property type="term" value="F:structural constituent of ribosome"/>
    <property type="evidence" value="ECO:0007669"/>
    <property type="project" value="InterPro"/>
</dbReference>
<dbReference type="Pfam" id="PF01084">
    <property type="entry name" value="Ribosomal_S18"/>
    <property type="match status" value="1"/>
</dbReference>
<organism evidence="6 7">
    <name type="scientific">Colletotrichum plurivorum</name>
    <dbReference type="NCBI Taxonomy" id="2175906"/>
    <lineage>
        <taxon>Eukaryota</taxon>
        <taxon>Fungi</taxon>
        <taxon>Dikarya</taxon>
        <taxon>Ascomycota</taxon>
        <taxon>Pezizomycotina</taxon>
        <taxon>Sordariomycetes</taxon>
        <taxon>Hypocreomycetidae</taxon>
        <taxon>Glomerellales</taxon>
        <taxon>Glomerellaceae</taxon>
        <taxon>Colletotrichum</taxon>
        <taxon>Colletotrichum orchidearum species complex</taxon>
    </lineage>
</organism>
<evidence type="ECO:0000256" key="3">
    <source>
        <dbReference type="ARBA" id="ARBA00023274"/>
    </source>
</evidence>
<dbReference type="AlphaFoldDB" id="A0A8H6NNI7"/>
<sequence>MPPRLLSMPAFTAPSAFMARVARSFSATPIVANRTPMPPMSLHDTLKLTAAAESSSDPSNPFGLFDAPTPKPASPAAPAAPAAPSNPISNLLNLDEKPKVHSADRIRELINRGGSMRADSAVARKRTMLQSLRDKKISDDFLKQMPRRWKNGDVYAPHDLSPVEMTKFRKPRRPDVDIVDMLGINPKDYYRNFSVISEFMTPAGQIMDARETGLRGPNHRRMAKAIRRAIGMGIHPSIHYHPEILRKRFRLQNTWK</sequence>
<dbReference type="SUPFAM" id="SSF46911">
    <property type="entry name" value="Ribosomal protein S18"/>
    <property type="match status" value="1"/>
</dbReference>
<accession>A0A8H6NNI7</accession>
<keyword evidence="7" id="KW-1185">Reference proteome</keyword>
<comment type="caution">
    <text evidence="6">The sequence shown here is derived from an EMBL/GenBank/DDBJ whole genome shotgun (WGS) entry which is preliminary data.</text>
</comment>
<dbReference type="GO" id="GO:0070181">
    <property type="term" value="F:small ribosomal subunit rRNA binding"/>
    <property type="evidence" value="ECO:0007669"/>
    <property type="project" value="TreeGrafter"/>
</dbReference>
<feature type="region of interest" description="Disordered" evidence="5">
    <location>
        <begin position="51"/>
        <end position="90"/>
    </location>
</feature>
<dbReference type="EMBL" id="WIGO01000012">
    <property type="protein sequence ID" value="KAF6839553.1"/>
    <property type="molecule type" value="Genomic_DNA"/>
</dbReference>
<dbReference type="InterPro" id="IPR001648">
    <property type="entry name" value="Ribosomal_bS18"/>
</dbReference>
<dbReference type="Proteomes" id="UP000654918">
    <property type="component" value="Unassembled WGS sequence"/>
</dbReference>
<proteinExistence type="inferred from homology"/>
<keyword evidence="3" id="KW-0687">Ribonucleoprotein</keyword>
<dbReference type="InterPro" id="IPR036870">
    <property type="entry name" value="Ribosomal_bS18_sf"/>
</dbReference>
<evidence type="ECO:0000256" key="4">
    <source>
        <dbReference type="ARBA" id="ARBA00035264"/>
    </source>
</evidence>
<comment type="similarity">
    <text evidence="1">Belongs to the bacterial ribosomal protein bS18 family.</text>
</comment>